<dbReference type="AlphaFoldDB" id="A0A644SRI5"/>
<dbReference type="Pfam" id="PF13648">
    <property type="entry name" value="Lipocalin_4"/>
    <property type="match status" value="1"/>
</dbReference>
<feature type="domain" description="Lipocalin-like" evidence="1">
    <location>
        <begin position="29"/>
        <end position="124"/>
    </location>
</feature>
<gene>
    <name evidence="2" type="ORF">SDC9_01746</name>
</gene>
<proteinExistence type="predicted"/>
<comment type="caution">
    <text evidence="2">The sequence shown here is derived from an EMBL/GenBank/DDBJ whole genome shotgun (WGS) entry which is preliminary data.</text>
</comment>
<organism evidence="2">
    <name type="scientific">bioreactor metagenome</name>
    <dbReference type="NCBI Taxonomy" id="1076179"/>
    <lineage>
        <taxon>unclassified sequences</taxon>
        <taxon>metagenomes</taxon>
        <taxon>ecological metagenomes</taxon>
    </lineage>
</organism>
<sequence length="162" mass="17551">MKKLVIAFLGIFLLLNVACSRDDNDTVSIVGTWNISSVKMKGTLSYNGQSAAINEETPADACSQKSSMVFNADGTGSVTSFANNNGTCEQLLSETFTYKFDGNTKVLTITQAGTTESVTLSFSGSNKFSYGETLNNVNFGDYYPQYDGFYYTGTISTVFVKK</sequence>
<evidence type="ECO:0000313" key="2">
    <source>
        <dbReference type="EMBL" id="MPL56262.1"/>
    </source>
</evidence>
<protein>
    <recommendedName>
        <fullName evidence="1">Lipocalin-like domain-containing protein</fullName>
    </recommendedName>
</protein>
<name>A0A644SRI5_9ZZZZ</name>
<accession>A0A644SRI5</accession>
<dbReference type="InterPro" id="IPR024311">
    <property type="entry name" value="Lipocalin-like"/>
</dbReference>
<reference evidence="2" key="1">
    <citation type="submission" date="2019-08" db="EMBL/GenBank/DDBJ databases">
        <authorList>
            <person name="Kucharzyk K."/>
            <person name="Murdoch R.W."/>
            <person name="Higgins S."/>
            <person name="Loffler F."/>
        </authorList>
    </citation>
    <scope>NUCLEOTIDE SEQUENCE</scope>
</reference>
<dbReference type="EMBL" id="VSSQ01000003">
    <property type="protein sequence ID" value="MPL56262.1"/>
    <property type="molecule type" value="Genomic_DNA"/>
</dbReference>
<evidence type="ECO:0000259" key="1">
    <source>
        <dbReference type="Pfam" id="PF13648"/>
    </source>
</evidence>